<dbReference type="SMART" id="SM00342">
    <property type="entry name" value="HTH_ARAC"/>
    <property type="match status" value="1"/>
</dbReference>
<dbReference type="PANTHER" id="PTHR43280">
    <property type="entry name" value="ARAC-FAMILY TRANSCRIPTIONAL REGULATOR"/>
    <property type="match status" value="1"/>
</dbReference>
<keyword evidence="2" id="KW-0238">DNA-binding</keyword>
<protein>
    <submittedName>
        <fullName evidence="6">Helix-turn-helix domain-containing protein</fullName>
    </submittedName>
</protein>
<dbReference type="EMBL" id="CP035544">
    <property type="protein sequence ID" value="QBA63828.1"/>
    <property type="molecule type" value="Genomic_DNA"/>
</dbReference>
<organism evidence="6 7">
    <name type="scientific">Muriicola soli</name>
    <dbReference type="NCBI Taxonomy" id="2507538"/>
    <lineage>
        <taxon>Bacteria</taxon>
        <taxon>Pseudomonadati</taxon>
        <taxon>Bacteroidota</taxon>
        <taxon>Flavobacteriia</taxon>
        <taxon>Flavobacteriales</taxon>
        <taxon>Flavobacteriaceae</taxon>
        <taxon>Muriicola</taxon>
    </lineage>
</organism>
<dbReference type="Pfam" id="PF12833">
    <property type="entry name" value="HTH_18"/>
    <property type="match status" value="1"/>
</dbReference>
<evidence type="ECO:0000259" key="5">
    <source>
        <dbReference type="PROSITE" id="PS01124"/>
    </source>
</evidence>
<keyword evidence="4" id="KW-1133">Transmembrane helix</keyword>
<dbReference type="PROSITE" id="PS00041">
    <property type="entry name" value="HTH_ARAC_FAMILY_1"/>
    <property type="match status" value="1"/>
</dbReference>
<name>A0A411E852_9FLAO</name>
<evidence type="ECO:0000256" key="2">
    <source>
        <dbReference type="ARBA" id="ARBA00023125"/>
    </source>
</evidence>
<accession>A0A411E852</accession>
<keyword evidence="4" id="KW-0812">Transmembrane</keyword>
<feature type="domain" description="HTH araC/xylS-type" evidence="5">
    <location>
        <begin position="8"/>
        <end position="107"/>
    </location>
</feature>
<gene>
    <name evidence="6" type="ORF">EQY75_04325</name>
</gene>
<reference evidence="6 7" key="1">
    <citation type="submission" date="2019-01" db="EMBL/GenBank/DDBJ databases">
        <title>Muriicola soli sp. nov., isolated from soil.</title>
        <authorList>
            <person name="Kang H.J."/>
            <person name="Kim S.B."/>
        </authorList>
    </citation>
    <scope>NUCLEOTIDE SEQUENCE [LARGE SCALE GENOMIC DNA]</scope>
    <source>
        <strain evidence="6 7">MMS17-SY002</strain>
    </source>
</reference>
<dbReference type="InterPro" id="IPR018060">
    <property type="entry name" value="HTH_AraC"/>
</dbReference>
<dbReference type="Gene3D" id="1.25.40.10">
    <property type="entry name" value="Tetratricopeptide repeat domain"/>
    <property type="match status" value="1"/>
</dbReference>
<dbReference type="GO" id="GO:0003700">
    <property type="term" value="F:DNA-binding transcription factor activity"/>
    <property type="evidence" value="ECO:0007669"/>
    <property type="project" value="InterPro"/>
</dbReference>
<dbReference type="Gene3D" id="1.10.10.60">
    <property type="entry name" value="Homeodomain-like"/>
    <property type="match status" value="1"/>
</dbReference>
<dbReference type="GO" id="GO:0043565">
    <property type="term" value="F:sequence-specific DNA binding"/>
    <property type="evidence" value="ECO:0007669"/>
    <property type="project" value="InterPro"/>
</dbReference>
<evidence type="ECO:0000313" key="7">
    <source>
        <dbReference type="Proteomes" id="UP000290889"/>
    </source>
</evidence>
<keyword evidence="1" id="KW-0805">Transcription regulation</keyword>
<dbReference type="SUPFAM" id="SSF48452">
    <property type="entry name" value="TPR-like"/>
    <property type="match status" value="1"/>
</dbReference>
<keyword evidence="4" id="KW-0472">Membrane</keyword>
<evidence type="ECO:0000313" key="6">
    <source>
        <dbReference type="EMBL" id="QBA63828.1"/>
    </source>
</evidence>
<dbReference type="PANTHER" id="PTHR43280:SF2">
    <property type="entry name" value="HTH-TYPE TRANSCRIPTIONAL REGULATOR EXSA"/>
    <property type="match status" value="1"/>
</dbReference>
<sequence>MNAADFISRARNLVFDNLLNPQFGVEMLAAELGISRSELYKRIKKFENKSASQFIREIRLEKALELLRTDSYSIGEIAYMVGFHSPTYFSTAFKEKYGYPPSISKQNSRILHRPKALGSKRKLVPFVVGSVAILVLAISAFAALGGTMSKSVSLSVDRSTTLKAYGLYTEARELVEQRKDSAFPIAVELLEKAIELDPSFAEAYAEMSFLYGQWHYYGSLKKAERDKMMRKYLDLAISLDSASPEVLLARADYQWKHRNFPEDSTEILYGFQSVLEMDPEHDRAHYRLYQARRAMGQYKISHSHLEKASELEPKNYFYKTILARDLFWKKNERDRAMNVIEEVIKKSDRPGGVYFKSMFLTESSKDGHVQAFKNFHKALKDFPFLYGYMYWNTYITLDLDLLPLAERYSRLIQIKYPENTFYTYGNAYNILIAEQRYDEAMDFTIIWNSNKGLDDDTAVANIAKAHYLKGNLEITKEILLKHFGQVFESMADGTHPKVSITSSKIRAAKTYIDILRELGENDMAQPLVDFICSYYSDFNLRGFFATKLDHLDCAYLQNDLEGFLLALRNGFFREGNRLGVYMVLKLSNYPAFENEPAYQELFREIEQETHRMRAQVIEYLKAEGNWDPVWDSSLELYNRDVVMKNSDLPRFN</sequence>
<dbReference type="OrthoDB" id="2666928at2"/>
<dbReference type="KEGG" id="mur:EQY75_04325"/>
<dbReference type="SUPFAM" id="SSF46689">
    <property type="entry name" value="Homeodomain-like"/>
    <property type="match status" value="1"/>
</dbReference>
<proteinExistence type="predicted"/>
<keyword evidence="7" id="KW-1185">Reference proteome</keyword>
<dbReference type="InterPro" id="IPR011990">
    <property type="entry name" value="TPR-like_helical_dom_sf"/>
</dbReference>
<dbReference type="PROSITE" id="PS01124">
    <property type="entry name" value="HTH_ARAC_FAMILY_2"/>
    <property type="match status" value="1"/>
</dbReference>
<dbReference type="RefSeq" id="WP_129603186.1">
    <property type="nucleotide sequence ID" value="NZ_CP035544.1"/>
</dbReference>
<dbReference type="Proteomes" id="UP000290889">
    <property type="component" value="Chromosome"/>
</dbReference>
<dbReference type="AlphaFoldDB" id="A0A411E852"/>
<dbReference type="InterPro" id="IPR018062">
    <property type="entry name" value="HTH_AraC-typ_CS"/>
</dbReference>
<evidence type="ECO:0000256" key="3">
    <source>
        <dbReference type="ARBA" id="ARBA00023163"/>
    </source>
</evidence>
<evidence type="ECO:0000256" key="1">
    <source>
        <dbReference type="ARBA" id="ARBA00023015"/>
    </source>
</evidence>
<feature type="transmembrane region" description="Helical" evidence="4">
    <location>
        <begin position="123"/>
        <end position="144"/>
    </location>
</feature>
<keyword evidence="3" id="KW-0804">Transcription</keyword>
<evidence type="ECO:0000256" key="4">
    <source>
        <dbReference type="SAM" id="Phobius"/>
    </source>
</evidence>
<dbReference type="InterPro" id="IPR009057">
    <property type="entry name" value="Homeodomain-like_sf"/>
</dbReference>